<organism evidence="2 3">
    <name type="scientific">Callosobruchus maculatus</name>
    <name type="common">Southern cowpea weevil</name>
    <name type="synonym">Pulse bruchid</name>
    <dbReference type="NCBI Taxonomy" id="64391"/>
    <lineage>
        <taxon>Eukaryota</taxon>
        <taxon>Metazoa</taxon>
        <taxon>Ecdysozoa</taxon>
        <taxon>Arthropoda</taxon>
        <taxon>Hexapoda</taxon>
        <taxon>Insecta</taxon>
        <taxon>Pterygota</taxon>
        <taxon>Neoptera</taxon>
        <taxon>Endopterygota</taxon>
        <taxon>Coleoptera</taxon>
        <taxon>Polyphaga</taxon>
        <taxon>Cucujiformia</taxon>
        <taxon>Chrysomeloidea</taxon>
        <taxon>Chrysomelidae</taxon>
        <taxon>Bruchinae</taxon>
        <taxon>Bruchini</taxon>
        <taxon>Callosobruchus</taxon>
    </lineage>
</organism>
<protein>
    <submittedName>
        <fullName evidence="2">Uncharacterized protein</fullName>
    </submittedName>
</protein>
<proteinExistence type="predicted"/>
<evidence type="ECO:0000313" key="3">
    <source>
        <dbReference type="Proteomes" id="UP000410492"/>
    </source>
</evidence>
<name>A0A653CPJ6_CALMS</name>
<accession>A0A653CPJ6</accession>
<gene>
    <name evidence="2" type="ORF">CALMAC_LOCUS10757</name>
</gene>
<reference evidence="2 3" key="1">
    <citation type="submission" date="2019-01" db="EMBL/GenBank/DDBJ databases">
        <authorList>
            <person name="Sayadi A."/>
        </authorList>
    </citation>
    <scope>NUCLEOTIDE SEQUENCE [LARGE SCALE GENOMIC DNA]</scope>
</reference>
<dbReference type="AlphaFoldDB" id="A0A653CPJ6"/>
<sequence length="121" mass="13562">MVDFNRQRNGESYVNKDECSKSKDPNLLSSSDNRGSINNLNVPSCLLFKYISHNIRFSVPLSVEINHRLNGTDDRNRQTGAEIIRGGRPTLGIHCHLKTHNSFQRTSVAVGFGRPTPLGNR</sequence>
<feature type="non-terminal residue" evidence="2">
    <location>
        <position position="121"/>
    </location>
</feature>
<evidence type="ECO:0000256" key="1">
    <source>
        <dbReference type="SAM" id="MobiDB-lite"/>
    </source>
</evidence>
<evidence type="ECO:0000313" key="2">
    <source>
        <dbReference type="EMBL" id="VEN49732.1"/>
    </source>
</evidence>
<dbReference type="Proteomes" id="UP000410492">
    <property type="component" value="Unassembled WGS sequence"/>
</dbReference>
<feature type="region of interest" description="Disordered" evidence="1">
    <location>
        <begin position="1"/>
        <end position="38"/>
    </location>
</feature>
<feature type="compositionally biased region" description="Polar residues" evidence="1">
    <location>
        <begin position="27"/>
        <end position="38"/>
    </location>
</feature>
<dbReference type="EMBL" id="CAACVG010008424">
    <property type="protein sequence ID" value="VEN49732.1"/>
    <property type="molecule type" value="Genomic_DNA"/>
</dbReference>
<feature type="compositionally biased region" description="Basic and acidic residues" evidence="1">
    <location>
        <begin position="1"/>
        <end position="24"/>
    </location>
</feature>
<keyword evidence="3" id="KW-1185">Reference proteome</keyword>